<organism evidence="1 2">
    <name type="scientific">Peronosclerospora sorghi</name>
    <dbReference type="NCBI Taxonomy" id="230839"/>
    <lineage>
        <taxon>Eukaryota</taxon>
        <taxon>Sar</taxon>
        <taxon>Stramenopiles</taxon>
        <taxon>Oomycota</taxon>
        <taxon>Peronosporomycetes</taxon>
        <taxon>Peronosporales</taxon>
        <taxon>Peronosporaceae</taxon>
        <taxon>Peronosclerospora</taxon>
    </lineage>
</organism>
<reference evidence="1 2" key="1">
    <citation type="journal article" date="2022" name="bioRxiv">
        <title>The genome of the oomycete Peronosclerospora sorghi, a cosmopolitan pathogen of maize and sorghum, is inflated with dispersed pseudogenes.</title>
        <authorList>
            <person name="Fletcher K."/>
            <person name="Martin F."/>
            <person name="Isakeit T."/>
            <person name="Cavanaugh K."/>
            <person name="Magill C."/>
            <person name="Michelmore R."/>
        </authorList>
    </citation>
    <scope>NUCLEOTIDE SEQUENCE [LARGE SCALE GENOMIC DNA]</scope>
    <source>
        <strain evidence="1">P6</strain>
    </source>
</reference>
<sequence>MHFFAGREKCVQLDGLTKFCVSCASLSKRLLEYAAEMVNTANALDLDRLSSLAYEILQDNVVYNARLRRLLLSICLPTHLALSMNTLVTLERKIGGIIQTCRNDFNDDTDLYRPRRGTRKEEKKRRKMLQRIGSGYAKDSTRAHPTTGVPILTLTSKAAVLLARTRRMNINHFSVKATATPGLQVIESACHIFSLMRHKTLLFFPF</sequence>
<evidence type="ECO:0000313" key="1">
    <source>
        <dbReference type="EMBL" id="KAI9921504.1"/>
    </source>
</evidence>
<proteinExistence type="predicted"/>
<dbReference type="EMBL" id="CM047580">
    <property type="protein sequence ID" value="KAI9921504.1"/>
    <property type="molecule type" value="Genomic_DNA"/>
</dbReference>
<protein>
    <submittedName>
        <fullName evidence="1">Uncharacterized protein</fullName>
    </submittedName>
</protein>
<keyword evidence="2" id="KW-1185">Reference proteome</keyword>
<comment type="caution">
    <text evidence="1">The sequence shown here is derived from an EMBL/GenBank/DDBJ whole genome shotgun (WGS) entry which is preliminary data.</text>
</comment>
<accession>A0ACC0WRL5</accession>
<name>A0ACC0WRL5_9STRA</name>
<evidence type="ECO:0000313" key="2">
    <source>
        <dbReference type="Proteomes" id="UP001163321"/>
    </source>
</evidence>
<dbReference type="Proteomes" id="UP001163321">
    <property type="component" value="Chromosome 1"/>
</dbReference>
<gene>
    <name evidence="1" type="ORF">PsorP6_002136</name>
</gene>